<keyword evidence="2" id="KW-1185">Reference proteome</keyword>
<reference evidence="1" key="1">
    <citation type="submission" date="2022-04" db="EMBL/GenBank/DDBJ databases">
        <title>Genome of the entomopathogenic fungus Entomophthora muscae.</title>
        <authorList>
            <person name="Elya C."/>
            <person name="Lovett B.R."/>
            <person name="Lee E."/>
            <person name="Macias A.M."/>
            <person name="Hajek A.E."/>
            <person name="De Bivort B.L."/>
            <person name="Kasson M.T."/>
            <person name="De Fine Licht H.H."/>
            <person name="Stajich J.E."/>
        </authorList>
    </citation>
    <scope>NUCLEOTIDE SEQUENCE</scope>
    <source>
        <strain evidence="1">Berkeley</strain>
    </source>
</reference>
<evidence type="ECO:0000313" key="1">
    <source>
        <dbReference type="EMBL" id="KAJ9075446.1"/>
    </source>
</evidence>
<protein>
    <submittedName>
        <fullName evidence="1">Uncharacterized protein</fullName>
    </submittedName>
</protein>
<evidence type="ECO:0000313" key="2">
    <source>
        <dbReference type="Proteomes" id="UP001165960"/>
    </source>
</evidence>
<gene>
    <name evidence="1" type="ORF">DSO57_1036080</name>
</gene>
<dbReference type="Proteomes" id="UP001165960">
    <property type="component" value="Unassembled WGS sequence"/>
</dbReference>
<comment type="caution">
    <text evidence="1">The sequence shown here is derived from an EMBL/GenBank/DDBJ whole genome shotgun (WGS) entry which is preliminary data.</text>
</comment>
<accession>A0ACC2TM58</accession>
<proteinExistence type="predicted"/>
<dbReference type="EMBL" id="QTSX02002465">
    <property type="protein sequence ID" value="KAJ9075446.1"/>
    <property type="molecule type" value="Genomic_DNA"/>
</dbReference>
<sequence length="137" mass="15485">MRSVQLLPLFIVKIVLVLLAQGTESEDLEFKPVEVFELHDRTTYESVSTKFKAEFLFAETKNLTTLIAPIGQCYCGLFTANHALVFSSKVEVELFELQHCRKSKAVAKSGLTNYSTPITFRSARFSFNKVFKPVCPI</sequence>
<organism evidence="1 2">
    <name type="scientific">Entomophthora muscae</name>
    <dbReference type="NCBI Taxonomy" id="34485"/>
    <lineage>
        <taxon>Eukaryota</taxon>
        <taxon>Fungi</taxon>
        <taxon>Fungi incertae sedis</taxon>
        <taxon>Zoopagomycota</taxon>
        <taxon>Entomophthoromycotina</taxon>
        <taxon>Entomophthoromycetes</taxon>
        <taxon>Entomophthorales</taxon>
        <taxon>Entomophthoraceae</taxon>
        <taxon>Entomophthora</taxon>
    </lineage>
</organism>
<name>A0ACC2TM58_9FUNG</name>